<feature type="region of interest" description="Disordered" evidence="1">
    <location>
        <begin position="329"/>
        <end position="376"/>
    </location>
</feature>
<dbReference type="EMBL" id="NWUJ01000009">
    <property type="protein sequence ID" value="PFH33163.1"/>
    <property type="molecule type" value="Genomic_DNA"/>
</dbReference>
<dbReference type="VEuPathDB" id="ToxoDB:BESB_083620"/>
<keyword evidence="3" id="KW-1185">Reference proteome</keyword>
<sequence length="628" mass="67028">MRRGLAASGLMAPSAAPLRPVSSPARPQSVRCRLQFVFLLVCLSVQLVDCASRFRSSWSDYPSLSSPSPALRFCSPPVSKLFSGCALNQGATQRRLTSGLRSVSWRVPVCRRDSPLRRLCVSVSLLGRLQAASAPASCGAPLSRGSRCLSFVGSLPTRSSHRPGGCGLHSFSAPREGLAACASRAFFGPSEAGRPVRGATPLGASKCSLLNLVDFAPMRVPPLTAEALLHREESRDAFALQVHTSLAAARKARAREEEARAREEGARLARNGVASPEYADGSGEWNFPPAAAVSALSNYHAILYYATWDSRCQALTQALADLASLACPDPTSSTPAGPAATRDGAREDASAGGKEGTSATPGAGPQEAGQSAAAEDTREGLQDILAACIPCWLPMTGVPVSNSLVIAVGRRPLQKQTRMLANKKQLRHHERALHLMISEGIFYGSGHLPALQIWRRSAAEDSAGGRMQNVGGNAGDPLRRGDSLAARLIPTTISSSRWEKVLEVRGFGPIPLMELAGGDASPWKEEESLLMTRALLKKSREGGTNHPGHEGILSAGSGGFLGGARVAAAAESDLRVWLSQLSSIYQYHAMRTLLKRLRYAEDEFPEFQEFNLRKFSPRLAKLKGLLKD</sequence>
<evidence type="ECO:0000313" key="3">
    <source>
        <dbReference type="Proteomes" id="UP000224006"/>
    </source>
</evidence>
<evidence type="ECO:0000256" key="1">
    <source>
        <dbReference type="SAM" id="MobiDB-lite"/>
    </source>
</evidence>
<proteinExistence type="predicted"/>
<accession>A0A2A9MBW5</accession>
<protein>
    <submittedName>
        <fullName evidence="2">Uncharacterized protein</fullName>
    </submittedName>
</protein>
<reference evidence="2 3" key="1">
    <citation type="submission" date="2017-09" db="EMBL/GenBank/DDBJ databases">
        <title>Genome sequencing of Besnoitia besnoiti strain Bb-Ger1.</title>
        <authorList>
            <person name="Schares G."/>
            <person name="Venepally P."/>
            <person name="Lorenzi H.A."/>
        </authorList>
    </citation>
    <scope>NUCLEOTIDE SEQUENCE [LARGE SCALE GENOMIC DNA]</scope>
    <source>
        <strain evidence="2 3">Bb-Ger1</strain>
    </source>
</reference>
<evidence type="ECO:0000313" key="2">
    <source>
        <dbReference type="EMBL" id="PFH33163.1"/>
    </source>
</evidence>
<comment type="caution">
    <text evidence="2">The sequence shown here is derived from an EMBL/GenBank/DDBJ whole genome shotgun (WGS) entry which is preliminary data.</text>
</comment>
<name>A0A2A9MBW5_BESBE</name>
<dbReference type="Proteomes" id="UP000224006">
    <property type="component" value="Chromosome VIII"/>
</dbReference>
<organism evidence="2 3">
    <name type="scientific">Besnoitia besnoiti</name>
    <name type="common">Apicomplexan protozoan</name>
    <dbReference type="NCBI Taxonomy" id="94643"/>
    <lineage>
        <taxon>Eukaryota</taxon>
        <taxon>Sar</taxon>
        <taxon>Alveolata</taxon>
        <taxon>Apicomplexa</taxon>
        <taxon>Conoidasida</taxon>
        <taxon>Coccidia</taxon>
        <taxon>Eucoccidiorida</taxon>
        <taxon>Eimeriorina</taxon>
        <taxon>Sarcocystidae</taxon>
        <taxon>Besnoitia</taxon>
    </lineage>
</organism>
<dbReference type="GeneID" id="40313288"/>
<dbReference type="OrthoDB" id="347659at2759"/>
<dbReference type="KEGG" id="bbes:BESB_083620"/>
<dbReference type="AlphaFoldDB" id="A0A2A9MBW5"/>
<gene>
    <name evidence="2" type="ORF">BESB_083620</name>
</gene>
<dbReference type="RefSeq" id="XP_029217172.1">
    <property type="nucleotide sequence ID" value="XM_029366712.1"/>
</dbReference>